<comment type="caution">
    <text evidence="14">The sequence shown here is derived from an EMBL/GenBank/DDBJ whole genome shotgun (WGS) entry which is preliminary data.</text>
</comment>
<evidence type="ECO:0000256" key="5">
    <source>
        <dbReference type="ARBA" id="ARBA00022605"/>
    </source>
</evidence>
<evidence type="ECO:0000256" key="4">
    <source>
        <dbReference type="ARBA" id="ARBA00022576"/>
    </source>
</evidence>
<dbReference type="PIRSF" id="PIRSF000525">
    <property type="entry name" value="SerC"/>
    <property type="match status" value="1"/>
</dbReference>
<dbReference type="InterPro" id="IPR015424">
    <property type="entry name" value="PyrdxlP-dep_Trfase"/>
</dbReference>
<dbReference type="GO" id="GO:0006564">
    <property type="term" value="P:L-serine biosynthetic process"/>
    <property type="evidence" value="ECO:0007669"/>
    <property type="project" value="UniProtKB-KW"/>
</dbReference>
<protein>
    <recommendedName>
        <fullName evidence="12">Phosphoserine aminotransferase</fullName>
        <ecNumber evidence="12">2.6.1.52</ecNumber>
    </recommendedName>
</protein>
<dbReference type="GO" id="GO:0004648">
    <property type="term" value="F:O-phospho-L-serine:2-oxoglutarate aminotransferase activity"/>
    <property type="evidence" value="ECO:0007669"/>
    <property type="project" value="UniProtKB-EC"/>
</dbReference>
<keyword evidence="4 12" id="KW-0032">Aminotransferase</keyword>
<evidence type="ECO:0000256" key="1">
    <source>
        <dbReference type="ARBA" id="ARBA00001933"/>
    </source>
</evidence>
<feature type="domain" description="Aminotransferase class V" evidence="13">
    <location>
        <begin position="18"/>
        <end position="389"/>
    </location>
</feature>
<comment type="similarity">
    <text evidence="3">Belongs to the class-V pyridoxal-phosphate-dependent aminotransferase family. SerC subfamily.</text>
</comment>
<evidence type="ECO:0000256" key="12">
    <source>
        <dbReference type="RuleBase" id="RU004505"/>
    </source>
</evidence>
<evidence type="ECO:0000256" key="8">
    <source>
        <dbReference type="ARBA" id="ARBA00023299"/>
    </source>
</evidence>
<dbReference type="InterPro" id="IPR022278">
    <property type="entry name" value="Pser_aminoTfrase"/>
</dbReference>
<gene>
    <name evidence="14" type="primary">SER1</name>
    <name evidence="14" type="ORF">H4219_003596</name>
</gene>
<organism evidence="14 15">
    <name type="scientific">Mycoemilia scoparia</name>
    <dbReference type="NCBI Taxonomy" id="417184"/>
    <lineage>
        <taxon>Eukaryota</taxon>
        <taxon>Fungi</taxon>
        <taxon>Fungi incertae sedis</taxon>
        <taxon>Zoopagomycota</taxon>
        <taxon>Kickxellomycotina</taxon>
        <taxon>Kickxellomycetes</taxon>
        <taxon>Kickxellales</taxon>
        <taxon>Kickxellaceae</taxon>
        <taxon>Mycoemilia</taxon>
    </lineage>
</organism>
<dbReference type="EC" id="2.6.1.52" evidence="12"/>
<keyword evidence="15" id="KW-1185">Reference proteome</keyword>
<comment type="cofactor">
    <cofactor evidence="1 11">
        <name>pyridoxal 5'-phosphate</name>
        <dbReference type="ChEBI" id="CHEBI:597326"/>
    </cofactor>
</comment>
<dbReference type="GO" id="GO:0030170">
    <property type="term" value="F:pyridoxal phosphate binding"/>
    <property type="evidence" value="ECO:0007669"/>
    <property type="project" value="TreeGrafter"/>
</dbReference>
<dbReference type="FunFam" id="3.40.640.10:FF:000010">
    <property type="entry name" value="Phosphoserine aminotransferase"/>
    <property type="match status" value="1"/>
</dbReference>
<evidence type="ECO:0000256" key="10">
    <source>
        <dbReference type="ARBA" id="ARBA00049007"/>
    </source>
</evidence>
<comment type="catalytic activity">
    <reaction evidence="10 12">
        <text>O-phospho-L-serine + 2-oxoglutarate = 3-phosphooxypyruvate + L-glutamate</text>
        <dbReference type="Rhea" id="RHEA:14329"/>
        <dbReference type="ChEBI" id="CHEBI:16810"/>
        <dbReference type="ChEBI" id="CHEBI:18110"/>
        <dbReference type="ChEBI" id="CHEBI:29985"/>
        <dbReference type="ChEBI" id="CHEBI:57524"/>
        <dbReference type="EC" id="2.6.1.52"/>
    </reaction>
</comment>
<keyword evidence="6 12" id="KW-0808">Transferase</keyword>
<dbReference type="InterPro" id="IPR000192">
    <property type="entry name" value="Aminotrans_V_dom"/>
</dbReference>
<dbReference type="Gene3D" id="3.90.1150.10">
    <property type="entry name" value="Aspartate Aminotransferase, domain 1"/>
    <property type="match status" value="1"/>
</dbReference>
<evidence type="ECO:0000313" key="15">
    <source>
        <dbReference type="Proteomes" id="UP001150538"/>
    </source>
</evidence>
<dbReference type="Proteomes" id="UP001150538">
    <property type="component" value="Unassembled WGS sequence"/>
</dbReference>
<dbReference type="AlphaFoldDB" id="A0A9W8DMM3"/>
<keyword evidence="8 12" id="KW-0718">Serine biosynthesis</keyword>
<evidence type="ECO:0000256" key="2">
    <source>
        <dbReference type="ARBA" id="ARBA00005099"/>
    </source>
</evidence>
<keyword evidence="5 12" id="KW-0028">Amino-acid biosynthesis</keyword>
<evidence type="ECO:0000256" key="6">
    <source>
        <dbReference type="ARBA" id="ARBA00022679"/>
    </source>
</evidence>
<keyword evidence="7" id="KW-0663">Pyridoxal phosphate</keyword>
<comment type="catalytic activity">
    <reaction evidence="9">
        <text>4-(phosphooxy)-L-threonine + 2-oxoglutarate = (R)-3-hydroxy-2-oxo-4-phosphooxybutanoate + L-glutamate</text>
        <dbReference type="Rhea" id="RHEA:16573"/>
        <dbReference type="ChEBI" id="CHEBI:16810"/>
        <dbReference type="ChEBI" id="CHEBI:29985"/>
        <dbReference type="ChEBI" id="CHEBI:58452"/>
        <dbReference type="ChEBI" id="CHEBI:58538"/>
        <dbReference type="EC" id="2.6.1.52"/>
    </reaction>
</comment>
<dbReference type="GO" id="GO:0005737">
    <property type="term" value="C:cytoplasm"/>
    <property type="evidence" value="ECO:0007669"/>
    <property type="project" value="TreeGrafter"/>
</dbReference>
<comment type="pathway">
    <text evidence="2 12">Amino-acid biosynthesis; L-serine biosynthesis; L-serine from 3-phospho-D-glycerate: step 2/3.</text>
</comment>
<evidence type="ECO:0000313" key="14">
    <source>
        <dbReference type="EMBL" id="KAJ1916777.1"/>
    </source>
</evidence>
<evidence type="ECO:0000256" key="11">
    <source>
        <dbReference type="RuleBase" id="RU004504"/>
    </source>
</evidence>
<dbReference type="PANTHER" id="PTHR43247:SF1">
    <property type="entry name" value="PHOSPHOSERINE AMINOTRANSFERASE"/>
    <property type="match status" value="1"/>
</dbReference>
<dbReference type="InterPro" id="IPR020578">
    <property type="entry name" value="Aminotrans_V_PyrdxlP_BS"/>
</dbReference>
<dbReference type="PROSITE" id="PS00595">
    <property type="entry name" value="AA_TRANSFER_CLASS_5"/>
    <property type="match status" value="1"/>
</dbReference>
<dbReference type="NCBIfam" id="NF003764">
    <property type="entry name" value="PRK05355.1"/>
    <property type="match status" value="1"/>
</dbReference>
<evidence type="ECO:0000256" key="9">
    <source>
        <dbReference type="ARBA" id="ARBA00047630"/>
    </source>
</evidence>
<dbReference type="EMBL" id="JANBPU010000092">
    <property type="protein sequence ID" value="KAJ1916777.1"/>
    <property type="molecule type" value="Genomic_DNA"/>
</dbReference>
<evidence type="ECO:0000256" key="3">
    <source>
        <dbReference type="ARBA" id="ARBA00006904"/>
    </source>
</evidence>
<reference evidence="14" key="1">
    <citation type="submission" date="2022-07" db="EMBL/GenBank/DDBJ databases">
        <title>Phylogenomic reconstructions and comparative analyses of Kickxellomycotina fungi.</title>
        <authorList>
            <person name="Reynolds N.K."/>
            <person name="Stajich J.E."/>
            <person name="Barry K."/>
            <person name="Grigoriev I.V."/>
            <person name="Crous P."/>
            <person name="Smith M.E."/>
        </authorList>
    </citation>
    <scope>NUCLEOTIDE SEQUENCE</scope>
    <source>
        <strain evidence="14">NBRC 100468</strain>
    </source>
</reference>
<dbReference type="InterPro" id="IPR015422">
    <property type="entry name" value="PyrdxlP-dep_Trfase_small"/>
</dbReference>
<evidence type="ECO:0000256" key="7">
    <source>
        <dbReference type="ARBA" id="ARBA00022898"/>
    </source>
</evidence>
<dbReference type="NCBIfam" id="TIGR01364">
    <property type="entry name" value="serC_1"/>
    <property type="match status" value="1"/>
</dbReference>
<proteinExistence type="inferred from homology"/>
<dbReference type="SUPFAM" id="SSF53383">
    <property type="entry name" value="PLP-dependent transferases"/>
    <property type="match status" value="1"/>
</dbReference>
<dbReference type="Gene3D" id="3.40.640.10">
    <property type="entry name" value="Type I PLP-dependent aspartate aminotransferase-like (Major domain)"/>
    <property type="match status" value="1"/>
</dbReference>
<evidence type="ECO:0000259" key="13">
    <source>
        <dbReference type="Pfam" id="PF00266"/>
    </source>
</evidence>
<sequence length="401" mass="44803">MASNTTTTTDTTSQDYRVFNFCAGPSTLPLPVLKQARDEFFNYKGTGMSVMELSHRSKVFDEIIETAESNLRTLLSIPSNYRILFFQGGGMGQFAATYLNLQASKYAHEKRAKLGKELVCDYLVTGSWSEGAVKECKRLGGNANLVIDTKDSKYSHIPDKSTWKLSPPEETAYVYYCDNETIHGVEFDPDAVTSIVDPSVPIICDISSNILSRPIDISKFGVLVAGAQKNMGPAGATLVIVRDDLLERPQDVVPKAVSQLPTVFDYALFAKAKSLLNTPSTYTIYMCGLVYKWVIDQGGVEGMQRLREKRSGILYDVIDKYPDFYHGFVAKQNRSSMNPVFTLPNEELSAQFLKESQELGMVQMKGHRSLGGIRPSLYNALPVEAVEHLVKFMEEFYQKHK</sequence>
<accession>A0A9W8DMM3</accession>
<name>A0A9W8DMM3_9FUNG</name>
<dbReference type="Pfam" id="PF00266">
    <property type="entry name" value="Aminotran_5"/>
    <property type="match status" value="1"/>
</dbReference>
<dbReference type="InterPro" id="IPR015421">
    <property type="entry name" value="PyrdxlP-dep_Trfase_major"/>
</dbReference>
<dbReference type="FunFam" id="3.90.1150.10:FF:000006">
    <property type="entry name" value="Phosphoserine aminotransferase"/>
    <property type="match status" value="1"/>
</dbReference>
<dbReference type="PANTHER" id="PTHR43247">
    <property type="entry name" value="PHOSPHOSERINE AMINOTRANSFERASE"/>
    <property type="match status" value="1"/>
</dbReference>
<dbReference type="OrthoDB" id="1703350at2759"/>
<dbReference type="HAMAP" id="MF_00160">
    <property type="entry name" value="SerC_aminotrans_5"/>
    <property type="match status" value="1"/>
</dbReference>